<dbReference type="Proteomes" id="UP000070617">
    <property type="component" value="Unassembled WGS sequence"/>
</dbReference>
<gene>
    <name evidence="1" type="ORF">HMPREF3206_01474</name>
</gene>
<dbReference type="PATRIC" id="fig|134605.3.peg.1459"/>
<organism evidence="1 2">
    <name type="scientific">Fusobacterium equinum</name>
    <dbReference type="NCBI Taxonomy" id="134605"/>
    <lineage>
        <taxon>Bacteria</taxon>
        <taxon>Fusobacteriati</taxon>
        <taxon>Fusobacteriota</taxon>
        <taxon>Fusobacteriia</taxon>
        <taxon>Fusobacteriales</taxon>
        <taxon>Fusobacteriaceae</taxon>
        <taxon>Fusobacterium</taxon>
    </lineage>
</organism>
<dbReference type="STRING" id="134605.HMPREF3206_01474"/>
<reference evidence="2" key="1">
    <citation type="submission" date="2016-01" db="EMBL/GenBank/DDBJ databases">
        <authorList>
            <person name="Mitreva M."/>
            <person name="Pepin K.H."/>
            <person name="Mihindukulasuriya K.A."/>
            <person name="Fulton R."/>
            <person name="Fronick C."/>
            <person name="O'Laughlin M."/>
            <person name="Miner T."/>
            <person name="Herter B."/>
            <person name="Rosa B.A."/>
            <person name="Cordes M."/>
            <person name="Tomlinson C."/>
            <person name="Wollam A."/>
            <person name="Palsikar V.B."/>
            <person name="Mardis E.R."/>
            <person name="Wilson R.K."/>
        </authorList>
    </citation>
    <scope>NUCLEOTIDE SEQUENCE [LARGE SCALE GENOMIC DNA]</scope>
    <source>
        <strain evidence="2">CMW8396</strain>
    </source>
</reference>
<name>A0A133NAL7_9FUSO</name>
<sequence length="50" mass="5997">QKLEELICANYRMSNEELIEKLNISRALFYKKYNKQARELRGNCQSQALF</sequence>
<protein>
    <submittedName>
        <fullName evidence="1">Uncharacterized protein</fullName>
    </submittedName>
</protein>
<proteinExistence type="predicted"/>
<evidence type="ECO:0000313" key="1">
    <source>
        <dbReference type="EMBL" id="KXA13302.1"/>
    </source>
</evidence>
<keyword evidence="2" id="KW-1185">Reference proteome</keyword>
<evidence type="ECO:0000313" key="2">
    <source>
        <dbReference type="Proteomes" id="UP000070617"/>
    </source>
</evidence>
<accession>A0A133NAL7</accession>
<comment type="caution">
    <text evidence="1">The sequence shown here is derived from an EMBL/GenBank/DDBJ whole genome shotgun (WGS) entry which is preliminary data.</text>
</comment>
<dbReference type="AlphaFoldDB" id="A0A133NAL7"/>
<dbReference type="EMBL" id="LRPX01000074">
    <property type="protein sequence ID" value="KXA13302.1"/>
    <property type="molecule type" value="Genomic_DNA"/>
</dbReference>
<feature type="non-terminal residue" evidence="1">
    <location>
        <position position="1"/>
    </location>
</feature>